<name>A0ABR2WKI7_9FUNG</name>
<accession>A0ABR2WKI7</accession>
<dbReference type="InterPro" id="IPR001611">
    <property type="entry name" value="Leu-rich_rpt"/>
</dbReference>
<evidence type="ECO:0000256" key="2">
    <source>
        <dbReference type="ARBA" id="ARBA00022737"/>
    </source>
</evidence>
<dbReference type="Pfam" id="PF00560">
    <property type="entry name" value="LRR_1"/>
    <property type="match status" value="4"/>
</dbReference>
<keyword evidence="4" id="KW-1133">Transmembrane helix</keyword>
<keyword evidence="1" id="KW-0433">Leucine-rich repeat</keyword>
<evidence type="ECO:0000313" key="6">
    <source>
        <dbReference type="Proteomes" id="UP001479436"/>
    </source>
</evidence>
<dbReference type="PROSITE" id="PS51450">
    <property type="entry name" value="LRR"/>
    <property type="match status" value="1"/>
</dbReference>
<dbReference type="PANTHER" id="PTHR48010:SF55">
    <property type="entry name" value="OS01G0607900 PROTEIN"/>
    <property type="match status" value="1"/>
</dbReference>
<sequence length="329" mass="35383">MHLYLLNRDAIPIRKETMRLTYLSSIFGLWLLLGFSAFSQEQAETKSSSNGPSELDDGSVQSTEGSALTGVTEDSSDSLADIDIVENPSDALPQPTGDNSGVTLTEAQQANLRVDCGVLQTIFTTMNGANWVKKDDWGSVNTLNCCNWYGISCNNGGRVKGIRLSANGISGPIPPEIGLLSGLLTLDLSRNQISGQLPDSLRMLTALLSLNLDGNNLGGAIGDSLGGMINLQNLHLRNNSFTSVPESLSRLIALRGLFLSNNQLSGVIPSGIFKMTNVEILALDYNQLTGNIPDDIGNMVKLNHLYLKHNMLDGSLPEGLSRCTELRTM</sequence>
<dbReference type="SUPFAM" id="SSF52058">
    <property type="entry name" value="L domain-like"/>
    <property type="match status" value="1"/>
</dbReference>
<dbReference type="PANTHER" id="PTHR48010">
    <property type="entry name" value="OS05G0588300 PROTEIN"/>
    <property type="match status" value="1"/>
</dbReference>
<evidence type="ECO:0000313" key="5">
    <source>
        <dbReference type="EMBL" id="KAK9762043.1"/>
    </source>
</evidence>
<dbReference type="InterPro" id="IPR050994">
    <property type="entry name" value="At_inactive_RLKs"/>
</dbReference>
<evidence type="ECO:0008006" key="7">
    <source>
        <dbReference type="Google" id="ProtNLM"/>
    </source>
</evidence>
<evidence type="ECO:0000256" key="3">
    <source>
        <dbReference type="SAM" id="MobiDB-lite"/>
    </source>
</evidence>
<keyword evidence="2" id="KW-0677">Repeat</keyword>
<keyword evidence="6" id="KW-1185">Reference proteome</keyword>
<dbReference type="InterPro" id="IPR003591">
    <property type="entry name" value="Leu-rich_rpt_typical-subtyp"/>
</dbReference>
<proteinExistence type="predicted"/>
<evidence type="ECO:0000256" key="1">
    <source>
        <dbReference type="ARBA" id="ARBA00022614"/>
    </source>
</evidence>
<keyword evidence="4" id="KW-0472">Membrane</keyword>
<dbReference type="SMART" id="SM00369">
    <property type="entry name" value="LRR_TYP"/>
    <property type="match status" value="5"/>
</dbReference>
<reference evidence="5 6" key="1">
    <citation type="submission" date="2023-04" db="EMBL/GenBank/DDBJ databases">
        <title>Genome of Basidiobolus ranarum AG-B5.</title>
        <authorList>
            <person name="Stajich J.E."/>
            <person name="Carter-House D."/>
            <person name="Gryganskyi A."/>
        </authorList>
    </citation>
    <scope>NUCLEOTIDE SEQUENCE [LARGE SCALE GENOMIC DNA]</scope>
    <source>
        <strain evidence="5 6">AG-B5</strain>
    </source>
</reference>
<dbReference type="EMBL" id="JASJQH010001112">
    <property type="protein sequence ID" value="KAK9762043.1"/>
    <property type="molecule type" value="Genomic_DNA"/>
</dbReference>
<dbReference type="InterPro" id="IPR032675">
    <property type="entry name" value="LRR_dom_sf"/>
</dbReference>
<feature type="region of interest" description="Disordered" evidence="3">
    <location>
        <begin position="44"/>
        <end position="75"/>
    </location>
</feature>
<comment type="caution">
    <text evidence="5">The sequence shown here is derived from an EMBL/GenBank/DDBJ whole genome shotgun (WGS) entry which is preliminary data.</text>
</comment>
<dbReference type="Proteomes" id="UP001479436">
    <property type="component" value="Unassembled WGS sequence"/>
</dbReference>
<evidence type="ECO:0000256" key="4">
    <source>
        <dbReference type="SAM" id="Phobius"/>
    </source>
</evidence>
<gene>
    <name evidence="5" type="ORF">K7432_012577</name>
</gene>
<feature type="transmembrane region" description="Helical" evidence="4">
    <location>
        <begin position="20"/>
        <end position="38"/>
    </location>
</feature>
<keyword evidence="4" id="KW-0812">Transmembrane</keyword>
<dbReference type="Gene3D" id="3.80.10.10">
    <property type="entry name" value="Ribonuclease Inhibitor"/>
    <property type="match status" value="2"/>
</dbReference>
<dbReference type="Pfam" id="PF13855">
    <property type="entry name" value="LRR_8"/>
    <property type="match status" value="1"/>
</dbReference>
<organism evidence="5 6">
    <name type="scientific">Basidiobolus ranarum</name>
    <dbReference type="NCBI Taxonomy" id="34480"/>
    <lineage>
        <taxon>Eukaryota</taxon>
        <taxon>Fungi</taxon>
        <taxon>Fungi incertae sedis</taxon>
        <taxon>Zoopagomycota</taxon>
        <taxon>Entomophthoromycotina</taxon>
        <taxon>Basidiobolomycetes</taxon>
        <taxon>Basidiobolales</taxon>
        <taxon>Basidiobolaceae</taxon>
        <taxon>Basidiobolus</taxon>
    </lineage>
</organism>
<protein>
    <recommendedName>
        <fullName evidence="7">Leucine-rich repeat-containing N-terminal plant-type domain-containing protein</fullName>
    </recommendedName>
</protein>